<dbReference type="Proteomes" id="UP001064048">
    <property type="component" value="Chromosome 17"/>
</dbReference>
<evidence type="ECO:0000313" key="1">
    <source>
        <dbReference type="EMBL" id="KAI8436723.1"/>
    </source>
</evidence>
<comment type="caution">
    <text evidence="1">The sequence shown here is derived from an EMBL/GenBank/DDBJ whole genome shotgun (WGS) entry which is preliminary data.</text>
</comment>
<protein>
    <submittedName>
        <fullName evidence="1">Uncharacterized protein</fullName>
    </submittedName>
</protein>
<sequence>MWNQGFAEEAGGAREDASLPAEAGAPDASDVRAPARCTDGERAILTSYVSLMRQCVEFAEKARVTAAKLVLK</sequence>
<proteinExistence type="predicted"/>
<accession>A0ACC0KJV7</accession>
<name>A0ACC0KJV7_CHOFU</name>
<organism evidence="1 2">
    <name type="scientific">Choristoneura fumiferana</name>
    <name type="common">Spruce budworm moth</name>
    <name type="synonym">Archips fumiferana</name>
    <dbReference type="NCBI Taxonomy" id="7141"/>
    <lineage>
        <taxon>Eukaryota</taxon>
        <taxon>Metazoa</taxon>
        <taxon>Ecdysozoa</taxon>
        <taxon>Arthropoda</taxon>
        <taxon>Hexapoda</taxon>
        <taxon>Insecta</taxon>
        <taxon>Pterygota</taxon>
        <taxon>Neoptera</taxon>
        <taxon>Endopterygota</taxon>
        <taxon>Lepidoptera</taxon>
        <taxon>Glossata</taxon>
        <taxon>Ditrysia</taxon>
        <taxon>Tortricoidea</taxon>
        <taxon>Tortricidae</taxon>
        <taxon>Tortricinae</taxon>
        <taxon>Choristoneura</taxon>
    </lineage>
</organism>
<evidence type="ECO:0000313" key="2">
    <source>
        <dbReference type="Proteomes" id="UP001064048"/>
    </source>
</evidence>
<gene>
    <name evidence="1" type="ORF">MSG28_010206</name>
</gene>
<keyword evidence="2" id="KW-1185">Reference proteome</keyword>
<reference evidence="1 2" key="1">
    <citation type="journal article" date="2022" name="Genome Biol. Evol.">
        <title>The Spruce Budworm Genome: Reconstructing the Evolutionary History of Antifreeze Proteins.</title>
        <authorList>
            <person name="Beliveau C."/>
            <person name="Gagne P."/>
            <person name="Picq S."/>
            <person name="Vernygora O."/>
            <person name="Keeling C.I."/>
            <person name="Pinkney K."/>
            <person name="Doucet D."/>
            <person name="Wen F."/>
            <person name="Johnston J.S."/>
            <person name="Maaroufi H."/>
            <person name="Boyle B."/>
            <person name="Laroche J."/>
            <person name="Dewar K."/>
            <person name="Juretic N."/>
            <person name="Blackburn G."/>
            <person name="Nisole A."/>
            <person name="Brunet B."/>
            <person name="Brandao M."/>
            <person name="Lumley L."/>
            <person name="Duan J."/>
            <person name="Quan G."/>
            <person name="Lucarotti C.J."/>
            <person name="Roe A.D."/>
            <person name="Sperling F.A.H."/>
            <person name="Levesque R.C."/>
            <person name="Cusson M."/>
        </authorList>
    </citation>
    <scope>NUCLEOTIDE SEQUENCE [LARGE SCALE GENOMIC DNA]</scope>
    <source>
        <strain evidence="1">Glfc:IPQL:Cfum</strain>
    </source>
</reference>
<dbReference type="EMBL" id="CM046117">
    <property type="protein sequence ID" value="KAI8436723.1"/>
    <property type="molecule type" value="Genomic_DNA"/>
</dbReference>